<dbReference type="EMBL" id="QGTX01000001">
    <property type="protein sequence ID" value="PWW24799.1"/>
    <property type="molecule type" value="Genomic_DNA"/>
</dbReference>
<dbReference type="InterPro" id="IPR025495">
    <property type="entry name" value="DUF4386"/>
</dbReference>
<name>A0A317QNY3_9ACTN</name>
<sequence>MTTTASSRAVTRPPADQLRRTSLAAGILYLLTFVSVPTLALYQDARNDAGFVLGAGSGNGVLLAAGTEVVVAVTCIGTAVVLFPVLRRQSETAAIGFLASRVTEGALIIVGVVTVLTLSTLRTDVAGTADADPASLVTAGHALSAAYGWTFLLSQSLMPVFNALFLGYALYRSGLVPRILPTLGLIGAPLLLASDVAIFSGVYDRAAPIALLAAAPIAVWEFSLGVYLVVRGFRPSAVAALSPARAVR</sequence>
<evidence type="ECO:0000256" key="1">
    <source>
        <dbReference type="SAM" id="Phobius"/>
    </source>
</evidence>
<gene>
    <name evidence="2" type="ORF">JD79_03990</name>
</gene>
<keyword evidence="1" id="KW-0812">Transmembrane</keyword>
<feature type="transmembrane region" description="Helical" evidence="1">
    <location>
        <begin position="62"/>
        <end position="86"/>
    </location>
</feature>
<keyword evidence="1" id="KW-0472">Membrane</keyword>
<dbReference type="RefSeq" id="WP_110006889.1">
    <property type="nucleotide sequence ID" value="NZ_QGTX01000001.1"/>
</dbReference>
<feature type="transmembrane region" description="Helical" evidence="1">
    <location>
        <begin position="21"/>
        <end position="42"/>
    </location>
</feature>
<proteinExistence type="predicted"/>
<feature type="transmembrane region" description="Helical" evidence="1">
    <location>
        <begin position="209"/>
        <end position="230"/>
    </location>
</feature>
<keyword evidence="1" id="KW-1133">Transmembrane helix</keyword>
<dbReference type="OrthoDB" id="1176146at2"/>
<feature type="transmembrane region" description="Helical" evidence="1">
    <location>
        <begin position="146"/>
        <end position="171"/>
    </location>
</feature>
<comment type="caution">
    <text evidence="2">The sequence shown here is derived from an EMBL/GenBank/DDBJ whole genome shotgun (WGS) entry which is preliminary data.</text>
</comment>
<feature type="transmembrane region" description="Helical" evidence="1">
    <location>
        <begin position="98"/>
        <end position="118"/>
    </location>
</feature>
<keyword evidence="3" id="KW-1185">Reference proteome</keyword>
<dbReference type="Pfam" id="PF14329">
    <property type="entry name" value="DUF4386"/>
    <property type="match status" value="1"/>
</dbReference>
<evidence type="ECO:0000313" key="2">
    <source>
        <dbReference type="EMBL" id="PWW24799.1"/>
    </source>
</evidence>
<dbReference type="Proteomes" id="UP000246661">
    <property type="component" value="Unassembled WGS sequence"/>
</dbReference>
<reference evidence="3" key="1">
    <citation type="submission" date="2018-05" db="EMBL/GenBank/DDBJ databases">
        <authorList>
            <person name="Klenk H.-P."/>
            <person name="Huntemann M."/>
            <person name="Clum A."/>
            <person name="Pillay M."/>
            <person name="Palaniappan K."/>
            <person name="Varghese N."/>
            <person name="Mikhailova N."/>
            <person name="Stamatis D."/>
            <person name="Reddy T."/>
            <person name="Daum C."/>
            <person name="Shapiro N."/>
            <person name="Ivanova N."/>
            <person name="Kyrpides N."/>
            <person name="Woyke T."/>
        </authorList>
    </citation>
    <scope>NUCLEOTIDE SEQUENCE [LARGE SCALE GENOMIC DNA]</scope>
    <source>
        <strain evidence="3">DSM 45417</strain>
    </source>
</reference>
<accession>A0A317QNY3</accession>
<protein>
    <submittedName>
        <fullName evidence="2">Uncharacterized protein DUF4386</fullName>
    </submittedName>
</protein>
<dbReference type="AlphaFoldDB" id="A0A317QNY3"/>
<evidence type="ECO:0000313" key="3">
    <source>
        <dbReference type="Proteomes" id="UP000246661"/>
    </source>
</evidence>
<organism evidence="2 3">
    <name type="scientific">Geodermatophilus normandii</name>
    <dbReference type="NCBI Taxonomy" id="1137989"/>
    <lineage>
        <taxon>Bacteria</taxon>
        <taxon>Bacillati</taxon>
        <taxon>Actinomycetota</taxon>
        <taxon>Actinomycetes</taxon>
        <taxon>Geodermatophilales</taxon>
        <taxon>Geodermatophilaceae</taxon>
        <taxon>Geodermatophilus</taxon>
    </lineage>
</organism>